<dbReference type="InterPro" id="IPR052025">
    <property type="entry name" value="Xyloglucanase_GH74"/>
</dbReference>
<feature type="signal peptide" evidence="4">
    <location>
        <begin position="1"/>
        <end position="23"/>
    </location>
</feature>
<keyword evidence="1" id="KW-0677">Repeat</keyword>
<dbReference type="InterPro" id="IPR015943">
    <property type="entry name" value="WD40/YVTN_repeat-like_dom_sf"/>
</dbReference>
<evidence type="ECO:0000256" key="2">
    <source>
        <dbReference type="SAM" id="Coils"/>
    </source>
</evidence>
<evidence type="ECO:0000256" key="4">
    <source>
        <dbReference type="SAM" id="SignalP"/>
    </source>
</evidence>
<gene>
    <name evidence="6" type="ordered locus">Acid345_2533</name>
</gene>
<feature type="region of interest" description="Disordered" evidence="3">
    <location>
        <begin position="524"/>
        <end position="543"/>
    </location>
</feature>
<dbReference type="EnsemblBacteria" id="ABF41534">
    <property type="protein sequence ID" value="ABF41534"/>
    <property type="gene ID" value="Acid345_2533"/>
</dbReference>
<evidence type="ECO:0000256" key="1">
    <source>
        <dbReference type="ARBA" id="ARBA00022737"/>
    </source>
</evidence>
<dbReference type="PANTHER" id="PTHR43739">
    <property type="entry name" value="XYLOGLUCANASE (EUROFUNG)"/>
    <property type="match status" value="1"/>
</dbReference>
<evidence type="ECO:0000313" key="7">
    <source>
        <dbReference type="Proteomes" id="UP000002432"/>
    </source>
</evidence>
<dbReference type="AlphaFoldDB" id="Q1INL6"/>
<dbReference type="RefSeq" id="WP_011523335.1">
    <property type="nucleotide sequence ID" value="NC_008009.1"/>
</dbReference>
<dbReference type="InterPro" id="IPR036278">
    <property type="entry name" value="Sialidase_sf"/>
</dbReference>
<dbReference type="SUPFAM" id="SSF50939">
    <property type="entry name" value="Sialidases"/>
    <property type="match status" value="1"/>
</dbReference>
<dbReference type="EMBL" id="CP000360">
    <property type="protein sequence ID" value="ABF41534.1"/>
    <property type="molecule type" value="Genomic_DNA"/>
</dbReference>
<dbReference type="SUPFAM" id="SSF110296">
    <property type="entry name" value="Oligoxyloglucan reducing end-specific cellobiohydrolase"/>
    <property type="match status" value="1"/>
</dbReference>
<dbReference type="Pfam" id="PF15902">
    <property type="entry name" value="Sortilin-Vps10"/>
    <property type="match status" value="1"/>
</dbReference>
<dbReference type="CDD" id="cd15482">
    <property type="entry name" value="Sialidase_non-viral"/>
    <property type="match status" value="2"/>
</dbReference>
<accession>Q1INL6</accession>
<protein>
    <recommendedName>
        <fullName evidence="5">Sortilin N-terminal domain-containing protein</fullName>
    </recommendedName>
</protein>
<dbReference type="STRING" id="204669.Acid345_2533"/>
<dbReference type="Gene3D" id="2.130.10.10">
    <property type="entry name" value="YVTN repeat-like/Quinoprotein amine dehydrogenase"/>
    <property type="match status" value="4"/>
</dbReference>
<keyword evidence="4" id="KW-0732">Signal</keyword>
<organism evidence="6 7">
    <name type="scientific">Koribacter versatilis (strain Ellin345)</name>
    <dbReference type="NCBI Taxonomy" id="204669"/>
    <lineage>
        <taxon>Bacteria</taxon>
        <taxon>Pseudomonadati</taxon>
        <taxon>Acidobacteriota</taxon>
        <taxon>Terriglobia</taxon>
        <taxon>Terriglobales</taxon>
        <taxon>Candidatus Korobacteraceae</taxon>
        <taxon>Candidatus Korobacter</taxon>
    </lineage>
</organism>
<dbReference type="HOGENOM" id="CLU_004847_0_0_0"/>
<dbReference type="InterPro" id="IPR031778">
    <property type="entry name" value="Sortilin_N"/>
</dbReference>
<feature type="coiled-coil region" evidence="2">
    <location>
        <begin position="938"/>
        <end position="965"/>
    </location>
</feature>
<dbReference type="Proteomes" id="UP000002432">
    <property type="component" value="Chromosome"/>
</dbReference>
<dbReference type="PANTHER" id="PTHR43739:SF5">
    <property type="entry name" value="EXO-ALPHA-SIALIDASE"/>
    <property type="match status" value="1"/>
</dbReference>
<keyword evidence="2" id="KW-0175">Coiled coil</keyword>
<feature type="chain" id="PRO_5004191769" description="Sortilin N-terminal domain-containing protein" evidence="4">
    <location>
        <begin position="24"/>
        <end position="1043"/>
    </location>
</feature>
<dbReference type="GO" id="GO:0010411">
    <property type="term" value="P:xyloglucan metabolic process"/>
    <property type="evidence" value="ECO:0007669"/>
    <property type="project" value="TreeGrafter"/>
</dbReference>
<evidence type="ECO:0000256" key="3">
    <source>
        <dbReference type="SAM" id="MobiDB-lite"/>
    </source>
</evidence>
<proteinExistence type="predicted"/>
<dbReference type="OrthoDB" id="9764804at2"/>
<evidence type="ECO:0000313" key="6">
    <source>
        <dbReference type="EMBL" id="ABF41534.1"/>
    </source>
</evidence>
<keyword evidence="7" id="KW-1185">Reference proteome</keyword>
<name>Q1INL6_KORVE</name>
<feature type="domain" description="Sortilin N-terminal" evidence="5">
    <location>
        <begin position="123"/>
        <end position="246"/>
    </location>
</feature>
<dbReference type="eggNOG" id="COG4447">
    <property type="taxonomic scope" value="Bacteria"/>
</dbReference>
<dbReference type="KEGG" id="aba:Acid345_2533"/>
<evidence type="ECO:0000259" key="5">
    <source>
        <dbReference type="Pfam" id="PF15902"/>
    </source>
</evidence>
<reference evidence="6 7" key="1">
    <citation type="journal article" date="2009" name="Appl. Environ. Microbiol.">
        <title>Three genomes from the phylum Acidobacteria provide insight into the lifestyles of these microorganisms in soils.</title>
        <authorList>
            <person name="Ward N.L."/>
            <person name="Challacombe J.F."/>
            <person name="Janssen P.H."/>
            <person name="Henrissat B."/>
            <person name="Coutinho P.M."/>
            <person name="Wu M."/>
            <person name="Xie G."/>
            <person name="Haft D.H."/>
            <person name="Sait M."/>
            <person name="Badger J."/>
            <person name="Barabote R.D."/>
            <person name="Bradley B."/>
            <person name="Brettin T.S."/>
            <person name="Brinkac L.M."/>
            <person name="Bruce D."/>
            <person name="Creasy T."/>
            <person name="Daugherty S.C."/>
            <person name="Davidsen T.M."/>
            <person name="DeBoy R.T."/>
            <person name="Detter J.C."/>
            <person name="Dodson R.J."/>
            <person name="Durkin A.S."/>
            <person name="Ganapathy A."/>
            <person name="Gwinn-Giglio M."/>
            <person name="Han C.S."/>
            <person name="Khouri H."/>
            <person name="Kiss H."/>
            <person name="Kothari S.P."/>
            <person name="Madupu R."/>
            <person name="Nelson K.E."/>
            <person name="Nelson W.C."/>
            <person name="Paulsen I."/>
            <person name="Penn K."/>
            <person name="Ren Q."/>
            <person name="Rosovitz M.J."/>
            <person name="Selengut J.D."/>
            <person name="Shrivastava S."/>
            <person name="Sullivan S.A."/>
            <person name="Tapia R."/>
            <person name="Thompson L.S."/>
            <person name="Watkins K.L."/>
            <person name="Yang Q."/>
            <person name="Yu C."/>
            <person name="Zafar N."/>
            <person name="Zhou L."/>
            <person name="Kuske C.R."/>
        </authorList>
    </citation>
    <scope>NUCLEOTIDE SEQUENCE [LARGE SCALE GENOMIC DNA]</scope>
    <source>
        <strain evidence="6 7">Ellin345</strain>
    </source>
</reference>
<sequence length="1043" mass="115508">MRICSRFLALVFALLVISSSLHAQQYSEQNFGAMKWRQIGPFRGGRVLAVTGVPGDPATFYFGAVAGGVWKTSDAGGTWKPIADKDGIVSVGAIAVSESDHNVLYVGTGEACIRGNITYGNGVYKSVDGGQNWQHIGLEDTRQIGRLIVDPKNPNRAFVAALGHAFGPNAERGVFRTIDGGKTWEKVLYKDDQTGAIDVQFDPNNANTVYAALWQVVRKPWNMSSGGPGSGLYKSTDGGTTWKRLEGHGLPEGIYGRIGIAVAANSTRVFALIEAKEGGIFRSEDSGATWTRINDDERYRQRAWYFTHIFADPKNIDTVYVLNTGAFKSTDGAKTFDLLPAPHGDHHGLWIDPQNSDRLINSNDGGATISLDGGKTWSTQQNQPTAQFYHIVADNRYPYYLYGAQQDNSTVGIATMDEQEGVIGRWDWYAVGGGESGYIAPDPNNANIVYAGDGGGVVTRYDRSRETIQDISPFPLDTSGQGADKQKIRFQWTEPIIISPHDPNTIYTAGDRIFKTTDRGQSWKEISPDLTRNDKSKQTPSGGPITLDITTVEYYDTVFTVAESPKQKDLIWAGTDDGLMKLTRDGGAHWEDITPKAMPEWSTVSLVEASPFDAGTAYIAVDRHKLDDIKPYIYKTHDFGKTWTAITAGIPENAYVHAVREDTVRKGLLFAGTEKGVYVSFNDGANWERLQLNLPVVPIHDLVIHANDLSVATHGRSFWVLDDITPLRELDGGNAEAVLYRPRESHRVHYPDGVDRRRPVGDNPPNGATFYYYLKDAPKTEATLEILDSSGKLVKKFSDREKKAANEQPQEWPDLEAPPNLIPAKAGLNRFAWNLRWEDPTQTPSAVYEGLPPQGPVAAPGKYTIRLTVDGRKSEQPWELKADPRDSADVAQGIEQQVAFELEVRERITKLHTAVNQIRDLREKLETLKKWVGENPQGKQLLEQAEALDKKMSGVEEQLIQVKLKSTEGNLRYPNMLNEQWATFAAFIDIADAPPTTQEKSVYEYLSQQSDANIARWEEIRKTDVPALNEAMQKSGAVRLGVE</sequence>